<evidence type="ECO:0000313" key="2">
    <source>
        <dbReference type="EMBL" id="GAA0560189.1"/>
    </source>
</evidence>
<feature type="region of interest" description="Disordered" evidence="1">
    <location>
        <begin position="197"/>
        <end position="223"/>
    </location>
</feature>
<accession>A0ABP3P7B0</accession>
<dbReference type="EMBL" id="BAAAGS010000085">
    <property type="protein sequence ID" value="GAA0560189.1"/>
    <property type="molecule type" value="Genomic_DNA"/>
</dbReference>
<dbReference type="Proteomes" id="UP001500729">
    <property type="component" value="Unassembled WGS sequence"/>
</dbReference>
<keyword evidence="3" id="KW-1185">Reference proteome</keyword>
<dbReference type="GO" id="GO:0005524">
    <property type="term" value="F:ATP binding"/>
    <property type="evidence" value="ECO:0007669"/>
    <property type="project" value="UniProtKB-KW"/>
</dbReference>
<evidence type="ECO:0000313" key="3">
    <source>
        <dbReference type="Proteomes" id="UP001500729"/>
    </source>
</evidence>
<dbReference type="Gene3D" id="3.40.50.300">
    <property type="entry name" value="P-loop containing nucleotide triphosphate hydrolases"/>
    <property type="match status" value="1"/>
</dbReference>
<comment type="caution">
    <text evidence="2">The sequence shown here is derived from an EMBL/GenBank/DDBJ whole genome shotgun (WGS) entry which is preliminary data.</text>
</comment>
<dbReference type="InterPro" id="IPR027417">
    <property type="entry name" value="P-loop_NTPase"/>
</dbReference>
<dbReference type="SUPFAM" id="SSF52540">
    <property type="entry name" value="P-loop containing nucleoside triphosphate hydrolases"/>
    <property type="match status" value="1"/>
</dbReference>
<organism evidence="2 3">
    <name type="scientific">Saccharopolyspora erythraea</name>
    <name type="common">Streptomyces erythraeus</name>
    <dbReference type="NCBI Taxonomy" id="1836"/>
    <lineage>
        <taxon>Bacteria</taxon>
        <taxon>Bacillati</taxon>
        <taxon>Actinomycetota</taxon>
        <taxon>Actinomycetes</taxon>
        <taxon>Pseudonocardiales</taxon>
        <taxon>Pseudonocardiaceae</taxon>
        <taxon>Saccharopolyspora</taxon>
    </lineage>
</organism>
<protein>
    <submittedName>
        <fullName evidence="2">ABC transporter ATP-binding protein</fullName>
    </submittedName>
</protein>
<reference evidence="3" key="1">
    <citation type="journal article" date="2019" name="Int. J. Syst. Evol. Microbiol.">
        <title>The Global Catalogue of Microorganisms (GCM) 10K type strain sequencing project: providing services to taxonomists for standard genome sequencing and annotation.</title>
        <authorList>
            <consortium name="The Broad Institute Genomics Platform"/>
            <consortium name="The Broad Institute Genome Sequencing Center for Infectious Disease"/>
            <person name="Wu L."/>
            <person name="Ma J."/>
        </authorList>
    </citation>
    <scope>NUCLEOTIDE SEQUENCE [LARGE SCALE GENOMIC DNA]</scope>
    <source>
        <strain evidence="3">JCM 10303</strain>
    </source>
</reference>
<sequence length="223" mass="23761">MEIVAEGVEVTGAHGPLLQRTSLRVRGGRLLLVAGDSEIARTALALTLAGRLAPTAGTVRLDGTITPAGLREAVAVVDAPEVTEPEPTVSVRTVVAEGLSFAGLASRRSQVRTWLAAHDADQHERERFENLPALVRTRLLVDLARAADPRALVLDSPDRHGGDPAGWYSLARREAERGRAVVVACSTHSALRLQAPHALIGEDNRPEDTEVDLNPAHSEGSPR</sequence>
<proteinExistence type="predicted"/>
<name>A0ABP3P7B0_SACER</name>
<evidence type="ECO:0000256" key="1">
    <source>
        <dbReference type="SAM" id="MobiDB-lite"/>
    </source>
</evidence>
<dbReference type="RefSeq" id="WP_009947509.1">
    <property type="nucleotide sequence ID" value="NZ_BAAAGS010000085.1"/>
</dbReference>
<keyword evidence="2" id="KW-0067">ATP-binding</keyword>
<keyword evidence="2" id="KW-0547">Nucleotide-binding</keyword>
<gene>
    <name evidence="2" type="ORF">GCM10009533_66620</name>
</gene>